<dbReference type="SMART" id="SM00387">
    <property type="entry name" value="HATPase_c"/>
    <property type="match status" value="1"/>
</dbReference>
<keyword evidence="4" id="KW-1003">Cell membrane</keyword>
<keyword evidence="17" id="KW-1185">Reference proteome</keyword>
<keyword evidence="13 14" id="KW-0472">Membrane</keyword>
<dbReference type="PROSITE" id="PS50109">
    <property type="entry name" value="HIS_KIN"/>
    <property type="match status" value="1"/>
</dbReference>
<dbReference type="RefSeq" id="WP_386058775.1">
    <property type="nucleotide sequence ID" value="NZ_JBHTKL010000002.1"/>
</dbReference>
<protein>
    <recommendedName>
        <fullName evidence="3">histidine kinase</fullName>
        <ecNumber evidence="3">2.7.13.3</ecNumber>
    </recommendedName>
</protein>
<dbReference type="InterPro" id="IPR029016">
    <property type="entry name" value="GAF-like_dom_sf"/>
</dbReference>
<evidence type="ECO:0000256" key="3">
    <source>
        <dbReference type="ARBA" id="ARBA00012438"/>
    </source>
</evidence>
<evidence type="ECO:0000256" key="14">
    <source>
        <dbReference type="SAM" id="Phobius"/>
    </source>
</evidence>
<dbReference type="PRINTS" id="PR00344">
    <property type="entry name" value="BCTRLSENSOR"/>
</dbReference>
<accession>A0ABW3L008</accession>
<keyword evidence="7 14" id="KW-0812">Transmembrane</keyword>
<reference evidence="17" key="1">
    <citation type="journal article" date="2019" name="Int. J. Syst. Evol. Microbiol.">
        <title>The Global Catalogue of Microorganisms (GCM) 10K type strain sequencing project: providing services to taxonomists for standard genome sequencing and annotation.</title>
        <authorList>
            <consortium name="The Broad Institute Genomics Platform"/>
            <consortium name="The Broad Institute Genome Sequencing Center for Infectious Disease"/>
            <person name="Wu L."/>
            <person name="Ma J."/>
        </authorList>
    </citation>
    <scope>NUCLEOTIDE SEQUENCE [LARGE SCALE GENOMIC DNA]</scope>
    <source>
        <strain evidence="17">CCUG 56607</strain>
    </source>
</reference>
<dbReference type="Pfam" id="PF02518">
    <property type="entry name" value="HATPase_c"/>
    <property type="match status" value="1"/>
</dbReference>
<dbReference type="Pfam" id="PF07694">
    <property type="entry name" value="5TM-5TMR_LYT"/>
    <property type="match status" value="1"/>
</dbReference>
<name>A0ABW3L008_9BACI</name>
<dbReference type="PANTHER" id="PTHR34220">
    <property type="entry name" value="SENSOR HISTIDINE KINASE YPDA"/>
    <property type="match status" value="1"/>
</dbReference>
<feature type="transmembrane region" description="Helical" evidence="14">
    <location>
        <begin position="115"/>
        <end position="139"/>
    </location>
</feature>
<dbReference type="Pfam" id="PF06580">
    <property type="entry name" value="His_kinase"/>
    <property type="match status" value="1"/>
</dbReference>
<proteinExistence type="predicted"/>
<comment type="catalytic activity">
    <reaction evidence="1">
        <text>ATP + protein L-histidine = ADP + protein N-phospho-L-histidine.</text>
        <dbReference type="EC" id="2.7.13.3"/>
    </reaction>
</comment>
<evidence type="ECO:0000256" key="7">
    <source>
        <dbReference type="ARBA" id="ARBA00022692"/>
    </source>
</evidence>
<feature type="transmembrane region" description="Helical" evidence="14">
    <location>
        <begin position="6"/>
        <end position="23"/>
    </location>
</feature>
<evidence type="ECO:0000256" key="11">
    <source>
        <dbReference type="ARBA" id="ARBA00022989"/>
    </source>
</evidence>
<keyword evidence="10" id="KW-0067">ATP-binding</keyword>
<dbReference type="InterPro" id="IPR003594">
    <property type="entry name" value="HATPase_dom"/>
</dbReference>
<gene>
    <name evidence="16" type="ORF">ACFQ2J_08590</name>
</gene>
<comment type="caution">
    <text evidence="16">The sequence shown here is derived from an EMBL/GenBank/DDBJ whole genome shotgun (WGS) entry which is preliminary data.</text>
</comment>
<dbReference type="InterPro" id="IPR036890">
    <property type="entry name" value="HATPase_C_sf"/>
</dbReference>
<dbReference type="InterPro" id="IPR011620">
    <property type="entry name" value="Sig_transdc_His_kinase_LytS_TM"/>
</dbReference>
<evidence type="ECO:0000259" key="15">
    <source>
        <dbReference type="PROSITE" id="PS50109"/>
    </source>
</evidence>
<evidence type="ECO:0000256" key="12">
    <source>
        <dbReference type="ARBA" id="ARBA00023012"/>
    </source>
</evidence>
<keyword evidence="12" id="KW-0902">Two-component regulatory system</keyword>
<feature type="transmembrane region" description="Helical" evidence="14">
    <location>
        <begin position="43"/>
        <end position="63"/>
    </location>
</feature>
<dbReference type="SUPFAM" id="SSF55781">
    <property type="entry name" value="GAF domain-like"/>
    <property type="match status" value="1"/>
</dbReference>
<dbReference type="InterPro" id="IPR003018">
    <property type="entry name" value="GAF"/>
</dbReference>
<evidence type="ECO:0000256" key="4">
    <source>
        <dbReference type="ARBA" id="ARBA00022475"/>
    </source>
</evidence>
<keyword evidence="9" id="KW-0418">Kinase</keyword>
<dbReference type="Pfam" id="PF13492">
    <property type="entry name" value="GAF_3"/>
    <property type="match status" value="1"/>
</dbReference>
<dbReference type="InterPro" id="IPR010559">
    <property type="entry name" value="Sig_transdc_His_kin_internal"/>
</dbReference>
<evidence type="ECO:0000256" key="1">
    <source>
        <dbReference type="ARBA" id="ARBA00000085"/>
    </source>
</evidence>
<keyword evidence="5" id="KW-0597">Phosphoprotein</keyword>
<dbReference type="SMART" id="SM00065">
    <property type="entry name" value="GAF"/>
    <property type="match status" value="1"/>
</dbReference>
<dbReference type="EMBL" id="JBHTKL010000002">
    <property type="protein sequence ID" value="MFD1019250.1"/>
    <property type="molecule type" value="Genomic_DNA"/>
</dbReference>
<evidence type="ECO:0000256" key="9">
    <source>
        <dbReference type="ARBA" id="ARBA00022777"/>
    </source>
</evidence>
<evidence type="ECO:0000256" key="6">
    <source>
        <dbReference type="ARBA" id="ARBA00022679"/>
    </source>
</evidence>
<comment type="subcellular location">
    <subcellularLocation>
        <location evidence="2">Cell membrane</location>
        <topology evidence="2">Multi-pass membrane protein</topology>
    </subcellularLocation>
</comment>
<dbReference type="Gene3D" id="3.30.450.40">
    <property type="match status" value="1"/>
</dbReference>
<dbReference type="Proteomes" id="UP001596990">
    <property type="component" value="Unassembled WGS sequence"/>
</dbReference>
<evidence type="ECO:0000256" key="13">
    <source>
        <dbReference type="ARBA" id="ARBA00023136"/>
    </source>
</evidence>
<feature type="domain" description="Histidine kinase" evidence="15">
    <location>
        <begin position="452"/>
        <end position="576"/>
    </location>
</feature>
<dbReference type="InterPro" id="IPR050640">
    <property type="entry name" value="Bact_2-comp_sensor_kinase"/>
</dbReference>
<evidence type="ECO:0000256" key="10">
    <source>
        <dbReference type="ARBA" id="ARBA00022840"/>
    </source>
</evidence>
<feature type="transmembrane region" description="Helical" evidence="14">
    <location>
        <begin position="183"/>
        <end position="202"/>
    </location>
</feature>
<keyword evidence="8" id="KW-0547">Nucleotide-binding</keyword>
<sequence>MFELLLPMIERLGIIVMVAFIITRFRFSRAMVDRKDVDRRQQYSAILFFGVFGIIGTYTGITFNTESAEFGNWVTGLAESEAIANSRVIGIITAGLLGGYKVGIGAGIIAGVHRYALGGFTAVACGISAIVAGILSGFFHKKTKPLKWSTALFVGSLAETVQMGIILLVARPFSQAMDLVGEIGIPMIIANGVGSALFLLIIRNVLNEEEKAGALQAQKALKLAESTIAHLRKGLNRTSANQVCEIIYKEVNASAVSITDKDQILAHAGMADDHHKPGHSIQTKATREVIATGEMIVVGHEEIHCNVSGCPLGAAVIAPLKQRQQVVGTLKFYVHSEKAITNVMLELVQGLSALLGQQLEIAEAEKAHQLAKEAEVKALQAQINPHFLFNSLNVIVSLIRSKPDMARSLLIALSKFFRQNLSATTKTWTTLEEELKHVKAYLLIEETRFVDKLHITYEVDQDALHLKIAPLTLQPLVENCIKHGLKDKQADCEITISVKKHQSGAQVAIRDNGSGISADVVDVLGKQKMDSGQGTGIGMYNVNRRLVQMHGERAALNVESGGLEGTEISFFLPEEREDGHHE</sequence>
<evidence type="ECO:0000256" key="2">
    <source>
        <dbReference type="ARBA" id="ARBA00004651"/>
    </source>
</evidence>
<dbReference type="EC" id="2.7.13.3" evidence="3"/>
<keyword evidence="11 14" id="KW-1133">Transmembrane helix</keyword>
<dbReference type="Gene3D" id="3.30.565.10">
    <property type="entry name" value="Histidine kinase-like ATPase, C-terminal domain"/>
    <property type="match status" value="1"/>
</dbReference>
<organism evidence="16 17">
    <name type="scientific">Thalassobacillus hwangdonensis</name>
    <dbReference type="NCBI Taxonomy" id="546108"/>
    <lineage>
        <taxon>Bacteria</taxon>
        <taxon>Bacillati</taxon>
        <taxon>Bacillota</taxon>
        <taxon>Bacilli</taxon>
        <taxon>Bacillales</taxon>
        <taxon>Bacillaceae</taxon>
        <taxon>Thalassobacillus</taxon>
    </lineage>
</organism>
<dbReference type="SUPFAM" id="SSF55874">
    <property type="entry name" value="ATPase domain of HSP90 chaperone/DNA topoisomerase II/histidine kinase"/>
    <property type="match status" value="1"/>
</dbReference>
<evidence type="ECO:0000256" key="5">
    <source>
        <dbReference type="ARBA" id="ARBA00022553"/>
    </source>
</evidence>
<keyword evidence="16" id="KW-0675">Receptor</keyword>
<feature type="transmembrane region" description="Helical" evidence="14">
    <location>
        <begin position="151"/>
        <end position="171"/>
    </location>
</feature>
<evidence type="ECO:0000313" key="16">
    <source>
        <dbReference type="EMBL" id="MFD1019250.1"/>
    </source>
</evidence>
<evidence type="ECO:0000256" key="8">
    <source>
        <dbReference type="ARBA" id="ARBA00022741"/>
    </source>
</evidence>
<dbReference type="PANTHER" id="PTHR34220:SF7">
    <property type="entry name" value="SENSOR HISTIDINE KINASE YPDA"/>
    <property type="match status" value="1"/>
</dbReference>
<evidence type="ECO:0000313" key="17">
    <source>
        <dbReference type="Proteomes" id="UP001596990"/>
    </source>
</evidence>
<dbReference type="InterPro" id="IPR005467">
    <property type="entry name" value="His_kinase_dom"/>
</dbReference>
<keyword evidence="6" id="KW-0808">Transferase</keyword>
<dbReference type="InterPro" id="IPR004358">
    <property type="entry name" value="Sig_transdc_His_kin-like_C"/>
</dbReference>